<reference evidence="2 3" key="1">
    <citation type="journal article" date="2011" name="BMC Genomics">
        <title>Genomic insights into an obligate epibiotic bacterial predator: Micavibrio aeruginosavorus ARL-13.</title>
        <authorList>
            <person name="Wang Z."/>
            <person name="Kadouri D."/>
            <person name="Wu M."/>
        </authorList>
    </citation>
    <scope>NUCLEOTIDE SEQUENCE [LARGE SCALE GENOMIC DNA]</scope>
    <source>
        <strain evidence="2 3">ARL-13</strain>
    </source>
</reference>
<sequence length="61" mass="6306">MPLVACGVKPGHVDAPATAQSPDTFPQTYPATATDPEPTYRKRAPAPKPANADQAGSGLQF</sequence>
<dbReference type="STRING" id="856793.MICA_1443"/>
<evidence type="ECO:0000313" key="3">
    <source>
        <dbReference type="Proteomes" id="UP000009286"/>
    </source>
</evidence>
<protein>
    <submittedName>
        <fullName evidence="2">Uncharacterized protein</fullName>
    </submittedName>
</protein>
<keyword evidence="3" id="KW-1185">Reference proteome</keyword>
<dbReference type="HOGENOM" id="CLU_2917415_0_0_5"/>
<organism evidence="2 3">
    <name type="scientific">Micavibrio aeruginosavorus (strain ARL-13)</name>
    <dbReference type="NCBI Taxonomy" id="856793"/>
    <lineage>
        <taxon>Bacteria</taxon>
        <taxon>Pseudomonadati</taxon>
        <taxon>Bdellovibrionota</taxon>
        <taxon>Bdellovibrionia</taxon>
        <taxon>Bdellovibrionales</taxon>
        <taxon>Pseudobdellovibrionaceae</taxon>
        <taxon>Micavibrio</taxon>
    </lineage>
</organism>
<evidence type="ECO:0000256" key="1">
    <source>
        <dbReference type="SAM" id="MobiDB-lite"/>
    </source>
</evidence>
<dbReference type="Proteomes" id="UP000009286">
    <property type="component" value="Chromosome"/>
</dbReference>
<accession>G2KM65</accession>
<dbReference type="KEGG" id="mai:MICA_1443"/>
<feature type="region of interest" description="Disordered" evidence="1">
    <location>
        <begin position="1"/>
        <end position="61"/>
    </location>
</feature>
<dbReference type="EMBL" id="CP002382">
    <property type="protein sequence ID" value="AEP09761.1"/>
    <property type="molecule type" value="Genomic_DNA"/>
</dbReference>
<gene>
    <name evidence="2" type="ordered locus">MICA_1443</name>
</gene>
<name>G2KM65_MICAA</name>
<proteinExistence type="predicted"/>
<feature type="compositionally biased region" description="Polar residues" evidence="1">
    <location>
        <begin position="18"/>
        <end position="31"/>
    </location>
</feature>
<dbReference type="AlphaFoldDB" id="G2KM65"/>
<evidence type="ECO:0000313" key="2">
    <source>
        <dbReference type="EMBL" id="AEP09761.1"/>
    </source>
</evidence>